<name>A0AAV1ZC89_9ARAC</name>
<gene>
    <name evidence="2" type="ORF">LARSCL_LOCUS4685</name>
</gene>
<feature type="compositionally biased region" description="Basic residues" evidence="1">
    <location>
        <begin position="1"/>
        <end position="10"/>
    </location>
</feature>
<feature type="region of interest" description="Disordered" evidence="1">
    <location>
        <begin position="1"/>
        <end position="38"/>
    </location>
</feature>
<dbReference type="EMBL" id="CAXIEN010000040">
    <property type="protein sequence ID" value="CAL1269356.1"/>
    <property type="molecule type" value="Genomic_DNA"/>
</dbReference>
<organism evidence="2 3">
    <name type="scientific">Larinioides sclopetarius</name>
    <dbReference type="NCBI Taxonomy" id="280406"/>
    <lineage>
        <taxon>Eukaryota</taxon>
        <taxon>Metazoa</taxon>
        <taxon>Ecdysozoa</taxon>
        <taxon>Arthropoda</taxon>
        <taxon>Chelicerata</taxon>
        <taxon>Arachnida</taxon>
        <taxon>Araneae</taxon>
        <taxon>Araneomorphae</taxon>
        <taxon>Entelegynae</taxon>
        <taxon>Araneoidea</taxon>
        <taxon>Araneidae</taxon>
        <taxon>Larinioides</taxon>
    </lineage>
</organism>
<evidence type="ECO:0000313" key="2">
    <source>
        <dbReference type="EMBL" id="CAL1269356.1"/>
    </source>
</evidence>
<evidence type="ECO:0000256" key="1">
    <source>
        <dbReference type="SAM" id="MobiDB-lite"/>
    </source>
</evidence>
<sequence length="38" mass="4547">MGKFYKRKRDRQSWGKPHDGSRCILRKSNNRSVNLPET</sequence>
<dbReference type="Proteomes" id="UP001497382">
    <property type="component" value="Unassembled WGS sequence"/>
</dbReference>
<dbReference type="AlphaFoldDB" id="A0AAV1ZC89"/>
<accession>A0AAV1ZC89</accession>
<keyword evidence="3" id="KW-1185">Reference proteome</keyword>
<proteinExistence type="predicted"/>
<comment type="caution">
    <text evidence="2">The sequence shown here is derived from an EMBL/GenBank/DDBJ whole genome shotgun (WGS) entry which is preliminary data.</text>
</comment>
<protein>
    <submittedName>
        <fullName evidence="2">Uncharacterized protein</fullName>
    </submittedName>
</protein>
<reference evidence="2 3" key="1">
    <citation type="submission" date="2024-04" db="EMBL/GenBank/DDBJ databases">
        <authorList>
            <person name="Rising A."/>
            <person name="Reimegard J."/>
            <person name="Sonavane S."/>
            <person name="Akerstrom W."/>
            <person name="Nylinder S."/>
            <person name="Hedman E."/>
            <person name="Kallberg Y."/>
        </authorList>
    </citation>
    <scope>NUCLEOTIDE SEQUENCE [LARGE SCALE GENOMIC DNA]</scope>
</reference>
<feature type="compositionally biased region" description="Basic and acidic residues" evidence="1">
    <location>
        <begin position="11"/>
        <end position="21"/>
    </location>
</feature>
<evidence type="ECO:0000313" key="3">
    <source>
        <dbReference type="Proteomes" id="UP001497382"/>
    </source>
</evidence>